<dbReference type="eggNOG" id="COG3777">
    <property type="taxonomic scope" value="Bacteria"/>
</dbReference>
<proteinExistence type="predicted"/>
<dbReference type="Proteomes" id="UP000022611">
    <property type="component" value="Unassembled WGS sequence"/>
</dbReference>
<dbReference type="SUPFAM" id="SSF54637">
    <property type="entry name" value="Thioesterase/thiol ester dehydrase-isomerase"/>
    <property type="match status" value="1"/>
</dbReference>
<dbReference type="Gene3D" id="3.10.129.10">
    <property type="entry name" value="Hotdog Thioesterase"/>
    <property type="match status" value="1"/>
</dbReference>
<dbReference type="HOGENOM" id="CLU_028690_3_1_6"/>
<dbReference type="RefSeq" id="WP_024264700.1">
    <property type="nucleotide sequence ID" value="NZ_AFOY02000004.1"/>
</dbReference>
<name>A0A010RU95_PSEFL</name>
<dbReference type="PANTHER" id="PTHR28152">
    <property type="entry name" value="HYDROXYACYL-THIOESTER DEHYDRATASE TYPE 2, MITOCHONDRIAL"/>
    <property type="match status" value="1"/>
</dbReference>
<evidence type="ECO:0000313" key="1">
    <source>
        <dbReference type="EMBL" id="EXF95836.1"/>
    </source>
</evidence>
<accession>A0A010RU95</accession>
<organism evidence="1 2">
    <name type="scientific">Pseudomonas fluorescens HK44</name>
    <dbReference type="NCBI Taxonomy" id="1042209"/>
    <lineage>
        <taxon>Bacteria</taxon>
        <taxon>Pseudomonadati</taxon>
        <taxon>Pseudomonadota</taxon>
        <taxon>Gammaproteobacteria</taxon>
        <taxon>Pseudomonadales</taxon>
        <taxon>Pseudomonadaceae</taxon>
        <taxon>Pseudomonas</taxon>
    </lineage>
</organism>
<dbReference type="GO" id="GO:0019171">
    <property type="term" value="F:(3R)-hydroxyacyl-[acyl-carrier-protein] dehydratase activity"/>
    <property type="evidence" value="ECO:0007669"/>
    <property type="project" value="TreeGrafter"/>
</dbReference>
<dbReference type="AlphaFoldDB" id="A0A010RU95"/>
<gene>
    <name evidence="1" type="ORF">HK44_020945</name>
</gene>
<evidence type="ECO:0000313" key="2">
    <source>
        <dbReference type="Proteomes" id="UP000022611"/>
    </source>
</evidence>
<reference evidence="1 2" key="1">
    <citation type="journal article" date="2011" name="J. Bacteriol.">
        <title>Draft genome sequence of the polycyclic aromatic hydrocarbon-degrading, genetically engineered bioluminescent bioreporter Pseudomonas fluorescens HK44.</title>
        <authorList>
            <person name="Chauhan A."/>
            <person name="Layton A.C."/>
            <person name="Williams D.E."/>
            <person name="Smartt A.E."/>
            <person name="Ripp S."/>
            <person name="Karpinets T.V."/>
            <person name="Brown S.D."/>
            <person name="Sayler G.S."/>
        </authorList>
    </citation>
    <scope>NUCLEOTIDE SEQUENCE [LARGE SCALE GENOMIC DNA]</scope>
    <source>
        <strain evidence="1 2">HK44</strain>
    </source>
</reference>
<evidence type="ECO:0008006" key="3">
    <source>
        <dbReference type="Google" id="ProtNLM"/>
    </source>
</evidence>
<dbReference type="EMBL" id="AFOY02000004">
    <property type="protein sequence ID" value="EXF95836.1"/>
    <property type="molecule type" value="Genomic_DNA"/>
</dbReference>
<dbReference type="PATRIC" id="fig|1042209.11.peg.715"/>
<comment type="caution">
    <text evidence="1">The sequence shown here is derived from an EMBL/GenBank/DDBJ whole genome shotgun (WGS) entry which is preliminary data.</text>
</comment>
<dbReference type="InterPro" id="IPR029069">
    <property type="entry name" value="HotDog_dom_sf"/>
</dbReference>
<sequence length="277" mass="30523">MREQINSAPSRLETCSISNARRVAAMLDLPSEGLVEGTALPRGWHFTLLGADTMRSQLRGDGFPGLGIPLPELGLPRLLQVGRTVSFRGDIPIGANITRLSSITSLERKSTRSGEIAIVVVDHRLVVVGESEPAINETQTFFLLPASSERPSYEAEPEPVTLSRQKSFTPDDTLLFQYSALGFNSHKIHLDRAYARDVEGFPDLVVNGGLTTLLLTEYLRTELKVTPRQLKIKYTAPLFSGRSLTIADDSQGDVLNIKVFNNYGEVAAQMEVEAYEY</sequence>
<dbReference type="InterPro" id="IPR052741">
    <property type="entry name" value="Mitochondrial_HTD2"/>
</dbReference>
<dbReference type="PANTHER" id="PTHR28152:SF1">
    <property type="entry name" value="HYDROXYACYL-THIOESTER DEHYDRATASE TYPE 2, MITOCHONDRIAL"/>
    <property type="match status" value="1"/>
</dbReference>
<protein>
    <recommendedName>
        <fullName evidence="3">N-terminal of MaoC-like dehydratase domain-containing protein</fullName>
    </recommendedName>
</protein>